<gene>
    <name evidence="4" type="ORF">HHK36_026439</name>
</gene>
<dbReference type="GO" id="GO:0003700">
    <property type="term" value="F:DNA-binding transcription factor activity"/>
    <property type="evidence" value="ECO:0007669"/>
    <property type="project" value="TreeGrafter"/>
</dbReference>
<dbReference type="InterPro" id="IPR044299">
    <property type="entry name" value="GIS3/ZFP5/ZFP6"/>
</dbReference>
<keyword evidence="1" id="KW-0863">Zinc-finger</keyword>
<reference evidence="4 5" key="1">
    <citation type="submission" date="2020-04" db="EMBL/GenBank/DDBJ databases">
        <title>Plant Genome Project.</title>
        <authorList>
            <person name="Zhang R.-G."/>
        </authorList>
    </citation>
    <scope>NUCLEOTIDE SEQUENCE [LARGE SCALE GENOMIC DNA]</scope>
    <source>
        <strain evidence="4">YNK0</strain>
        <tissue evidence="4">Leaf</tissue>
    </source>
</reference>
<dbReference type="PROSITE" id="PS00028">
    <property type="entry name" value="ZINC_FINGER_C2H2_1"/>
    <property type="match status" value="1"/>
</dbReference>
<dbReference type="GO" id="GO:0009736">
    <property type="term" value="P:cytokinin-activated signaling pathway"/>
    <property type="evidence" value="ECO:0007669"/>
    <property type="project" value="TreeGrafter"/>
</dbReference>
<evidence type="ECO:0000259" key="3">
    <source>
        <dbReference type="PROSITE" id="PS50157"/>
    </source>
</evidence>
<dbReference type="Proteomes" id="UP000655225">
    <property type="component" value="Unassembled WGS sequence"/>
</dbReference>
<protein>
    <recommendedName>
        <fullName evidence="3">C2H2-type domain-containing protein</fullName>
    </recommendedName>
</protein>
<dbReference type="OMA" id="DEWPPRI"/>
<feature type="region of interest" description="Disordered" evidence="2">
    <location>
        <begin position="1"/>
        <end position="36"/>
    </location>
</feature>
<organism evidence="4 5">
    <name type="scientific">Tetracentron sinense</name>
    <name type="common">Spur-leaf</name>
    <dbReference type="NCBI Taxonomy" id="13715"/>
    <lineage>
        <taxon>Eukaryota</taxon>
        <taxon>Viridiplantae</taxon>
        <taxon>Streptophyta</taxon>
        <taxon>Embryophyta</taxon>
        <taxon>Tracheophyta</taxon>
        <taxon>Spermatophyta</taxon>
        <taxon>Magnoliopsida</taxon>
        <taxon>Trochodendrales</taxon>
        <taxon>Trochodendraceae</taxon>
        <taxon>Tetracentron</taxon>
    </lineage>
</organism>
<dbReference type="OrthoDB" id="772256at2759"/>
<dbReference type="InterPro" id="IPR013087">
    <property type="entry name" value="Znf_C2H2_type"/>
</dbReference>
<evidence type="ECO:0000256" key="1">
    <source>
        <dbReference type="PROSITE-ProRule" id="PRU00042"/>
    </source>
</evidence>
<dbReference type="GO" id="GO:0010090">
    <property type="term" value="P:trichome morphogenesis"/>
    <property type="evidence" value="ECO:0007669"/>
    <property type="project" value="InterPro"/>
</dbReference>
<keyword evidence="5" id="KW-1185">Reference proteome</keyword>
<dbReference type="AlphaFoldDB" id="A0A835D5H3"/>
<dbReference type="EMBL" id="JABCRI010000020">
    <property type="protein sequence ID" value="KAF8387784.1"/>
    <property type="molecule type" value="Genomic_DNA"/>
</dbReference>
<dbReference type="PANTHER" id="PTHR46353:SF23">
    <property type="entry name" value="C2H2 ZINC FINGER-CONTAINING PROTEIN-RELATED"/>
    <property type="match status" value="1"/>
</dbReference>
<evidence type="ECO:0000313" key="5">
    <source>
        <dbReference type="Proteomes" id="UP000655225"/>
    </source>
</evidence>
<dbReference type="PANTHER" id="PTHR46353">
    <property type="entry name" value="ZINC FINGER PROTEIN 5"/>
    <property type="match status" value="1"/>
</dbReference>
<dbReference type="FunFam" id="3.30.160.60:FF:002829">
    <property type="entry name" value="Zinc finger protein 6"/>
    <property type="match status" value="1"/>
</dbReference>
<dbReference type="InterPro" id="IPR036236">
    <property type="entry name" value="Znf_C2H2_sf"/>
</dbReference>
<feature type="compositionally biased region" description="Basic and acidic residues" evidence="2">
    <location>
        <begin position="1"/>
        <end position="13"/>
    </location>
</feature>
<dbReference type="GO" id="GO:0008270">
    <property type="term" value="F:zinc ion binding"/>
    <property type="evidence" value="ECO:0007669"/>
    <property type="project" value="UniProtKB-KW"/>
</dbReference>
<dbReference type="PROSITE" id="PS50157">
    <property type="entry name" value="ZINC_FINGER_C2H2_2"/>
    <property type="match status" value="1"/>
</dbReference>
<comment type="caution">
    <text evidence="4">The sequence shown here is derived from an EMBL/GenBank/DDBJ whole genome shotgun (WGS) entry which is preliminary data.</text>
</comment>
<keyword evidence="1" id="KW-0862">Zinc</keyword>
<keyword evidence="1" id="KW-0479">Metal-binding</keyword>
<dbReference type="SUPFAM" id="SSF57667">
    <property type="entry name" value="beta-beta-alpha zinc fingers"/>
    <property type="match status" value="1"/>
</dbReference>
<feature type="domain" description="C2H2-type" evidence="3">
    <location>
        <begin position="41"/>
        <end position="68"/>
    </location>
</feature>
<evidence type="ECO:0000313" key="4">
    <source>
        <dbReference type="EMBL" id="KAF8387784.1"/>
    </source>
</evidence>
<dbReference type="GO" id="GO:0000976">
    <property type="term" value="F:transcription cis-regulatory region binding"/>
    <property type="evidence" value="ECO:0007669"/>
    <property type="project" value="TreeGrafter"/>
</dbReference>
<name>A0A835D5H3_TETSI</name>
<sequence>MDSDEPSDRRPAPELKLFGFPVGEPNQAPVSSENGREHRKFECQYCRREFANSQALGGHQNAHKKERQRAKRAQFQSDRRFTAAAPILSQHAVRSGPFIYSGGPTSSSGAARFYSPADHYYASPPPMLSSLSPRGGPSWFYVARPPPFTAAADHVGPVIDSSKVEFSGRISEVDVGIDLHLSLAPSSTS</sequence>
<dbReference type="GO" id="GO:0005634">
    <property type="term" value="C:nucleus"/>
    <property type="evidence" value="ECO:0007669"/>
    <property type="project" value="TreeGrafter"/>
</dbReference>
<accession>A0A835D5H3</accession>
<proteinExistence type="predicted"/>
<dbReference type="GO" id="GO:0009740">
    <property type="term" value="P:gibberellic acid mediated signaling pathway"/>
    <property type="evidence" value="ECO:0007669"/>
    <property type="project" value="TreeGrafter"/>
</dbReference>
<dbReference type="Gene3D" id="3.30.160.60">
    <property type="entry name" value="Classic Zinc Finger"/>
    <property type="match status" value="1"/>
</dbReference>
<evidence type="ECO:0000256" key="2">
    <source>
        <dbReference type="SAM" id="MobiDB-lite"/>
    </source>
</evidence>